<evidence type="ECO:0000313" key="4">
    <source>
        <dbReference type="Proteomes" id="UP000483432"/>
    </source>
</evidence>
<organism evidence="3 4">
    <name type="scientific">Sulfuriferula multivorans</name>
    <dbReference type="NCBI Taxonomy" id="1559896"/>
    <lineage>
        <taxon>Bacteria</taxon>
        <taxon>Pseudomonadati</taxon>
        <taxon>Pseudomonadota</taxon>
        <taxon>Betaproteobacteria</taxon>
        <taxon>Nitrosomonadales</taxon>
        <taxon>Sulfuricellaceae</taxon>
        <taxon>Sulfuriferula</taxon>
    </lineage>
</organism>
<proteinExistence type="predicted"/>
<evidence type="ECO:0000256" key="1">
    <source>
        <dbReference type="ARBA" id="ARBA00022898"/>
    </source>
</evidence>
<dbReference type="GO" id="GO:0008483">
    <property type="term" value="F:transaminase activity"/>
    <property type="evidence" value="ECO:0007669"/>
    <property type="project" value="UniProtKB-KW"/>
</dbReference>
<keyword evidence="3" id="KW-0808">Transferase</keyword>
<dbReference type="AlphaFoldDB" id="A0A7C9P4I2"/>
<dbReference type="Gene3D" id="3.90.1150.10">
    <property type="entry name" value="Aspartate Aminotransferase, domain 1"/>
    <property type="match status" value="1"/>
</dbReference>
<evidence type="ECO:0000259" key="2">
    <source>
        <dbReference type="Pfam" id="PF00266"/>
    </source>
</evidence>
<protein>
    <submittedName>
        <fullName evidence="3">Aminotransferase class V-fold PLP-dependent enzyme</fullName>
    </submittedName>
</protein>
<keyword evidence="1" id="KW-0663">Pyridoxal phosphate</keyword>
<comment type="caution">
    <text evidence="3">The sequence shown here is derived from an EMBL/GenBank/DDBJ whole genome shotgun (WGS) entry which is preliminary data.</text>
</comment>
<keyword evidence="3" id="KW-0032">Aminotransferase</keyword>
<reference evidence="3 4" key="1">
    <citation type="submission" date="2019-09" db="EMBL/GenBank/DDBJ databases">
        <title>H2 Metabolism Revealed by Metagenomic Analysis in Subglacial Sediment of East Antarctica.</title>
        <authorList>
            <person name="Yang Z."/>
            <person name="Zhang Y."/>
            <person name="Lv Y."/>
            <person name="Yan W."/>
            <person name="Xiao X."/>
            <person name="Sun B."/>
            <person name="Ma H."/>
        </authorList>
    </citation>
    <scope>NUCLEOTIDE SEQUENCE [LARGE SCALE GENOMIC DNA]</scope>
    <source>
        <strain evidence="3">Bin2_2</strain>
    </source>
</reference>
<dbReference type="PANTHER" id="PTHR43586:SF15">
    <property type="entry name" value="BLR3095 PROTEIN"/>
    <property type="match status" value="1"/>
</dbReference>
<dbReference type="InterPro" id="IPR015422">
    <property type="entry name" value="PyrdxlP-dep_Trfase_small"/>
</dbReference>
<dbReference type="PANTHER" id="PTHR43586">
    <property type="entry name" value="CYSTEINE DESULFURASE"/>
    <property type="match status" value="1"/>
</dbReference>
<dbReference type="InterPro" id="IPR015421">
    <property type="entry name" value="PyrdxlP-dep_Trfase_major"/>
</dbReference>
<accession>A0A7C9P4I2</accession>
<dbReference type="InterPro" id="IPR000192">
    <property type="entry name" value="Aminotrans_V_dom"/>
</dbReference>
<sequence>MKDIDKTDRFFGDEFPLDSDVLYLNHAAVSPWPRRTANAVQRFAEENMRRGASAYPVWQEKEAELREQCRALLNAPSADDIALLKNTSEALSVVAYGLTWKTGDNVVISNQEFPSNRIVWESLQDQGVTVRYADLNKGTSPEQALADCIDARTRLLSVSSVQYASGLRLDLTTLGRLCHECGVLFCVDAIQSLGALPLDVQATDADFVMADGHKWLLAPEACALFYVREAVRDQLRLKQFGWRMVEDHLDFSRREWRIANSSRRFECGSPNMLGIHALSASLELLAEVGMDVVAERVLSNSRYLMAALRTLPNIELLTTQRLGRYAGIVTFRHHGIESAELHRRLFARNIICAHRGDGIRLSPHFYNTEPQLDTAVAAVAQAIGHY</sequence>
<name>A0A7C9P4I2_9PROT</name>
<dbReference type="Proteomes" id="UP000483432">
    <property type="component" value="Unassembled WGS sequence"/>
</dbReference>
<dbReference type="EMBL" id="JAAFGW010000033">
    <property type="protein sequence ID" value="NDP47463.1"/>
    <property type="molecule type" value="Genomic_DNA"/>
</dbReference>
<evidence type="ECO:0000313" key="3">
    <source>
        <dbReference type="EMBL" id="NDP47463.1"/>
    </source>
</evidence>
<gene>
    <name evidence="3" type="ORF">GZ085_03560</name>
</gene>
<feature type="domain" description="Aminotransferase class V" evidence="2">
    <location>
        <begin position="23"/>
        <end position="352"/>
    </location>
</feature>
<dbReference type="SUPFAM" id="SSF53383">
    <property type="entry name" value="PLP-dependent transferases"/>
    <property type="match status" value="1"/>
</dbReference>
<dbReference type="Gene3D" id="3.40.640.10">
    <property type="entry name" value="Type I PLP-dependent aspartate aminotransferase-like (Major domain)"/>
    <property type="match status" value="1"/>
</dbReference>
<dbReference type="InterPro" id="IPR015424">
    <property type="entry name" value="PyrdxlP-dep_Trfase"/>
</dbReference>
<dbReference type="Pfam" id="PF00266">
    <property type="entry name" value="Aminotran_5"/>
    <property type="match status" value="1"/>
</dbReference>